<dbReference type="Gene3D" id="2.120.10.30">
    <property type="entry name" value="TolB, C-terminal domain"/>
    <property type="match status" value="2"/>
</dbReference>
<keyword evidence="4" id="KW-0645">Protease</keyword>
<evidence type="ECO:0000256" key="2">
    <source>
        <dbReference type="ARBA" id="ARBA00022825"/>
    </source>
</evidence>
<dbReference type="GO" id="GO:0004177">
    <property type="term" value="F:aminopeptidase activity"/>
    <property type="evidence" value="ECO:0007669"/>
    <property type="project" value="UniProtKB-KW"/>
</dbReference>
<feature type="domain" description="Peptidase S9 prolyl oligopeptidase catalytic" evidence="3">
    <location>
        <begin position="387"/>
        <end position="591"/>
    </location>
</feature>
<proteinExistence type="predicted"/>
<dbReference type="InterPro" id="IPR011042">
    <property type="entry name" value="6-blade_b-propeller_TolB-like"/>
</dbReference>
<dbReference type="SUPFAM" id="SSF53474">
    <property type="entry name" value="alpha/beta-Hydrolases"/>
    <property type="match status" value="1"/>
</dbReference>
<keyword evidence="1" id="KW-0378">Hydrolase</keyword>
<organism evidence="4 5">
    <name type="scientific">Caldalkalibacillus horti</name>
    <dbReference type="NCBI Taxonomy" id="77523"/>
    <lineage>
        <taxon>Bacteria</taxon>
        <taxon>Bacillati</taxon>
        <taxon>Bacillota</taxon>
        <taxon>Bacilli</taxon>
        <taxon>Bacillales</taxon>
        <taxon>Bacillaceae</taxon>
        <taxon>Caldalkalibacillus</taxon>
    </lineage>
</organism>
<dbReference type="PRINTS" id="PR00862">
    <property type="entry name" value="PROLIGOPTASE"/>
</dbReference>
<dbReference type="SUPFAM" id="SSF82171">
    <property type="entry name" value="DPP6 N-terminal domain-like"/>
    <property type="match status" value="1"/>
</dbReference>
<evidence type="ECO:0000259" key="3">
    <source>
        <dbReference type="Pfam" id="PF00326"/>
    </source>
</evidence>
<dbReference type="InterPro" id="IPR011659">
    <property type="entry name" value="WD40"/>
</dbReference>
<sequence>MRIEPFLFVKSATHPVYHPTADRVTYLSNMTGIPQVWEYDREKELNYQLSFTSERIMFVGYISGSSQKIIGMDEGVNERQQLYLLHSDSTLTPLTDQPDFIHKYGGASADGKRIAWASNRRNPRFFDIYVQDLESLEFRCVYEVDGSYAPIAWHPQQEALLIEKTNTNLDQDLGLLDLQSGEVKWLTSHNGEAGFYHAHFSQSGDSIFVLTNMDHEYVGLAEISTTTGQLTWLDQEFWDLEKLAINKAKTHVAYSINEGGYSKAVLYRLEDGTKTHWEHPQGVIEKISFSPDGKKLAFVLNGATHPTDLWEYDLVKNETKRLTYVSCSPSVQEELVEPELIEYISFDGLKIPAFYYKPKNTTGPLPVLVFVHGGPESQIRPTYNPFLQYFIHHGYAVCTPNVRGSSGYGKTSIHLDDKRKRMDSVQDLVSLVDWLKAEGDADPKRISIMGRSYGGFMVLAAITHHPDLWAAAIDIVGISSFKSFLQNTSVWRRKLREAEYGSLEEDSDFFDQIDPIHYTDKIKAPLLVLHGANDPRVPVEEAEQIVADLKKRDHPVEYICFENEGHFFVRTENNITAYTEVARFLDRWLTKS</sequence>
<dbReference type="RefSeq" id="WP_307391916.1">
    <property type="nucleotide sequence ID" value="NZ_BAAADK010000045.1"/>
</dbReference>
<evidence type="ECO:0000313" key="4">
    <source>
        <dbReference type="EMBL" id="MDQ0165179.1"/>
    </source>
</evidence>
<evidence type="ECO:0000313" key="5">
    <source>
        <dbReference type="Proteomes" id="UP001235840"/>
    </source>
</evidence>
<dbReference type="Pfam" id="PF00326">
    <property type="entry name" value="Peptidase_S9"/>
    <property type="match status" value="1"/>
</dbReference>
<dbReference type="InterPro" id="IPR001375">
    <property type="entry name" value="Peptidase_S9_cat"/>
</dbReference>
<protein>
    <submittedName>
        <fullName evidence="4">Dipeptidyl aminopeptidase/acylaminoacyl peptidase</fullName>
    </submittedName>
</protein>
<evidence type="ECO:0000256" key="1">
    <source>
        <dbReference type="ARBA" id="ARBA00022801"/>
    </source>
</evidence>
<dbReference type="PANTHER" id="PTHR42776">
    <property type="entry name" value="SERINE PEPTIDASE S9 FAMILY MEMBER"/>
    <property type="match status" value="1"/>
</dbReference>
<dbReference type="EMBL" id="JAUSTY010000004">
    <property type="protein sequence ID" value="MDQ0165179.1"/>
    <property type="molecule type" value="Genomic_DNA"/>
</dbReference>
<reference evidence="4 5" key="1">
    <citation type="submission" date="2023-07" db="EMBL/GenBank/DDBJ databases">
        <title>Genomic Encyclopedia of Type Strains, Phase IV (KMG-IV): sequencing the most valuable type-strain genomes for metagenomic binning, comparative biology and taxonomic classification.</title>
        <authorList>
            <person name="Goeker M."/>
        </authorList>
    </citation>
    <scope>NUCLEOTIDE SEQUENCE [LARGE SCALE GENOMIC DNA]</scope>
    <source>
        <strain evidence="4 5">DSM 12751</strain>
    </source>
</reference>
<dbReference type="Gene3D" id="3.40.50.1820">
    <property type="entry name" value="alpha/beta hydrolase"/>
    <property type="match status" value="1"/>
</dbReference>
<dbReference type="Proteomes" id="UP001235840">
    <property type="component" value="Unassembled WGS sequence"/>
</dbReference>
<keyword evidence="5" id="KW-1185">Reference proteome</keyword>
<dbReference type="PANTHER" id="PTHR42776:SF27">
    <property type="entry name" value="DIPEPTIDYL PEPTIDASE FAMILY MEMBER 6"/>
    <property type="match status" value="1"/>
</dbReference>
<dbReference type="InterPro" id="IPR029058">
    <property type="entry name" value="AB_hydrolase_fold"/>
</dbReference>
<gene>
    <name evidence="4" type="ORF">J2S11_001079</name>
</gene>
<dbReference type="InterPro" id="IPR002470">
    <property type="entry name" value="Peptidase_S9A"/>
</dbReference>
<dbReference type="Pfam" id="PF07676">
    <property type="entry name" value="PD40"/>
    <property type="match status" value="2"/>
</dbReference>
<name>A0ABT9VW35_9BACI</name>
<accession>A0ABT9VW35</accession>
<keyword evidence="2" id="KW-0720">Serine protease</keyword>
<comment type="caution">
    <text evidence="4">The sequence shown here is derived from an EMBL/GenBank/DDBJ whole genome shotgun (WGS) entry which is preliminary data.</text>
</comment>
<keyword evidence="4" id="KW-0031">Aminopeptidase</keyword>